<keyword evidence="1" id="KW-0472">Membrane</keyword>
<name>A0ABQ5CE78_9ASTR</name>
<sequence>MSRSNIAGGKNLLTNACLICSQVAITPGFKHSANLNEIGDVLVQIGPRTPVKLSVFDHREVMTFNGEVVSKGAKGIQENVQAAQNASNRVAETANRESGGGLVVARDEPAGSVGQPGYWLVPVKRNLIFLENEILLDHSRSLKIKRVHQMQGSHPAGGLSRLAGALSPGSWGLEALALSHTDVSVTLLVLMDAVIFPQRLFDRKLLLDAKGILSFFRLLLGYGLLVLAVLFTPVEEPKTLRTRSHHQVSKTKDPGYLMHIEYSESYP</sequence>
<reference evidence="2" key="2">
    <citation type="submission" date="2022-01" db="EMBL/GenBank/DDBJ databases">
        <authorList>
            <person name="Yamashiro T."/>
            <person name="Shiraishi A."/>
            <person name="Satake H."/>
            <person name="Nakayama K."/>
        </authorList>
    </citation>
    <scope>NUCLEOTIDE SEQUENCE</scope>
</reference>
<accession>A0ABQ5CE78</accession>
<dbReference type="EMBL" id="BQNB010014174">
    <property type="protein sequence ID" value="GJT24938.1"/>
    <property type="molecule type" value="Genomic_DNA"/>
</dbReference>
<proteinExistence type="predicted"/>
<evidence type="ECO:0000256" key="1">
    <source>
        <dbReference type="SAM" id="Phobius"/>
    </source>
</evidence>
<evidence type="ECO:0000313" key="2">
    <source>
        <dbReference type="EMBL" id="GJT24938.1"/>
    </source>
</evidence>
<organism evidence="2 3">
    <name type="scientific">Tanacetum coccineum</name>
    <dbReference type="NCBI Taxonomy" id="301880"/>
    <lineage>
        <taxon>Eukaryota</taxon>
        <taxon>Viridiplantae</taxon>
        <taxon>Streptophyta</taxon>
        <taxon>Embryophyta</taxon>
        <taxon>Tracheophyta</taxon>
        <taxon>Spermatophyta</taxon>
        <taxon>Magnoliopsida</taxon>
        <taxon>eudicotyledons</taxon>
        <taxon>Gunneridae</taxon>
        <taxon>Pentapetalae</taxon>
        <taxon>asterids</taxon>
        <taxon>campanulids</taxon>
        <taxon>Asterales</taxon>
        <taxon>Asteraceae</taxon>
        <taxon>Asteroideae</taxon>
        <taxon>Anthemideae</taxon>
        <taxon>Anthemidinae</taxon>
        <taxon>Tanacetum</taxon>
    </lineage>
</organism>
<keyword evidence="1" id="KW-0812">Transmembrane</keyword>
<dbReference type="Proteomes" id="UP001151760">
    <property type="component" value="Unassembled WGS sequence"/>
</dbReference>
<feature type="transmembrane region" description="Helical" evidence="1">
    <location>
        <begin position="215"/>
        <end position="234"/>
    </location>
</feature>
<keyword evidence="3" id="KW-1185">Reference proteome</keyword>
<protein>
    <submittedName>
        <fullName evidence="2">Uncharacterized protein</fullName>
    </submittedName>
</protein>
<keyword evidence="1" id="KW-1133">Transmembrane helix</keyword>
<comment type="caution">
    <text evidence="2">The sequence shown here is derived from an EMBL/GenBank/DDBJ whole genome shotgun (WGS) entry which is preliminary data.</text>
</comment>
<reference evidence="2" key="1">
    <citation type="journal article" date="2022" name="Int. J. Mol. Sci.">
        <title>Draft Genome of Tanacetum Coccineum: Genomic Comparison of Closely Related Tanacetum-Family Plants.</title>
        <authorList>
            <person name="Yamashiro T."/>
            <person name="Shiraishi A."/>
            <person name="Nakayama K."/>
            <person name="Satake H."/>
        </authorList>
    </citation>
    <scope>NUCLEOTIDE SEQUENCE</scope>
</reference>
<gene>
    <name evidence="2" type="ORF">Tco_0894875</name>
</gene>
<evidence type="ECO:0000313" key="3">
    <source>
        <dbReference type="Proteomes" id="UP001151760"/>
    </source>
</evidence>